<dbReference type="Proteomes" id="UP000183316">
    <property type="component" value="Chromosome"/>
</dbReference>
<evidence type="ECO:0000313" key="5">
    <source>
        <dbReference type="EMBL" id="ANK05694.1"/>
    </source>
</evidence>
<dbReference type="EC" id="3.7.1.14" evidence="3"/>
<sequence length="309" mass="34642">MDCRIWLVKRQNRELNMQEKMMSYQPQTEAATSRFLNVEEAGKTLRIHFNDCGQGDETVVLLHGSGPGATGWANFSRNIDPLVEAGYRVILLDCPGWGKSDSIVNSGSRSDLNARILKSVVDQLDIAKIHLLGNSMGGHSSVAFTLNWPERVGKLVLMGGGTGGMSLFTPMPTEGIKRLNQLYRQPTIENLKLMMDIFVFDTSDLTDALFEARLNNMLSRRDHLENFVKSLEANPKQFPDFGPRLAEIKAQTLIVWGRNDRFVPMDAGLRLLSGIAGSELHIFRDCGHWAQWEHADAFNQLVLNFLARP</sequence>
<dbReference type="SUPFAM" id="SSF53474">
    <property type="entry name" value="alpha/beta-Hydrolases"/>
    <property type="match status" value="1"/>
</dbReference>
<dbReference type="PATRIC" id="fig|941280.3.peg.4404"/>
<dbReference type="PRINTS" id="PR00412">
    <property type="entry name" value="EPOXHYDRLASE"/>
</dbReference>
<evidence type="ECO:0000256" key="2">
    <source>
        <dbReference type="ARBA" id="ARBA00022801"/>
    </source>
</evidence>
<organism evidence="5 6">
    <name type="scientific">Escherichia coli O25b:H4</name>
    <dbReference type="NCBI Taxonomy" id="941280"/>
    <lineage>
        <taxon>Bacteria</taxon>
        <taxon>Pseudomonadati</taxon>
        <taxon>Pseudomonadota</taxon>
        <taxon>Gammaproteobacteria</taxon>
        <taxon>Enterobacterales</taxon>
        <taxon>Enterobacteriaceae</taxon>
        <taxon>Escherichia</taxon>
    </lineage>
</organism>
<evidence type="ECO:0000313" key="6">
    <source>
        <dbReference type="Proteomes" id="UP000183316"/>
    </source>
</evidence>
<dbReference type="GO" id="GO:0052823">
    <property type="term" value="F:2-hydroxy-6-oxonona-2,4,7-trienedioate hydrolase activity"/>
    <property type="evidence" value="ECO:0007669"/>
    <property type="project" value="RHEA"/>
</dbReference>
<comment type="subunit">
    <text evidence="3">Homodimer.</text>
</comment>
<feature type="site" description="Catalytic role in ketonization of the dienol substrate (substrate destabilization)" evidence="3">
    <location>
        <position position="213"/>
    </location>
</feature>
<feature type="active site" description="Proton acceptor" evidence="3">
    <location>
        <position position="288"/>
    </location>
</feature>
<dbReference type="Pfam" id="PF00561">
    <property type="entry name" value="Abhydrolase_1"/>
    <property type="match status" value="1"/>
</dbReference>
<keyword evidence="2 3" id="KW-0378">Hydrolase</keyword>
<dbReference type="PANTHER" id="PTHR43689:SF8">
    <property type="entry name" value="ALPHA_BETA-HYDROLASES SUPERFAMILY PROTEIN"/>
    <property type="match status" value="1"/>
</dbReference>
<comment type="catalytic activity">
    <reaction evidence="3">
        <text>(2Z,4E)-2-hydroxy-6-oxonona-2,4-dienedioate + H2O = (2Z)-2-hydroxypenta-2,4-dienoate + succinate + H(+)</text>
        <dbReference type="Rhea" id="RHEA:34187"/>
        <dbReference type="ChEBI" id="CHEBI:15377"/>
        <dbReference type="ChEBI" id="CHEBI:15378"/>
        <dbReference type="ChEBI" id="CHEBI:30031"/>
        <dbReference type="ChEBI" id="CHEBI:66887"/>
        <dbReference type="ChEBI" id="CHEBI:67152"/>
        <dbReference type="EC" id="3.7.1.14"/>
    </reaction>
</comment>
<proteinExistence type="inferred from homology"/>
<dbReference type="Gene3D" id="3.40.50.1820">
    <property type="entry name" value="alpha/beta hydrolase"/>
    <property type="match status" value="1"/>
</dbReference>
<dbReference type="InterPro" id="IPR000639">
    <property type="entry name" value="Epox_hydrolase-like"/>
</dbReference>
<dbReference type="InterPro" id="IPR023791">
    <property type="entry name" value="MhpC_alpha/beta_hydrolase"/>
</dbReference>
<feature type="site" description="Transition state stabilizer" evidence="3">
    <location>
        <position position="135"/>
    </location>
</feature>
<dbReference type="HAMAP" id="MF_01654">
    <property type="entry name" value="MhpC"/>
    <property type="match status" value="1"/>
</dbReference>
<dbReference type="EMBL" id="CP015085">
    <property type="protein sequence ID" value="ANK05694.1"/>
    <property type="molecule type" value="Genomic_DNA"/>
</dbReference>
<dbReference type="PRINTS" id="PR00111">
    <property type="entry name" value="ABHYDROLASE"/>
</dbReference>
<dbReference type="FunFam" id="3.40.50.1820:FF:000085">
    <property type="entry name" value="2-hydroxy-6-oxononadienedioate/2-hydroxy-6-oxononatrienedioate hydrolase"/>
    <property type="match status" value="1"/>
</dbReference>
<comment type="pathway">
    <text evidence="3">Aromatic compound metabolism; 3-phenylpropanoate degradation.</text>
</comment>
<dbReference type="InterPro" id="IPR029058">
    <property type="entry name" value="AB_hydrolase_fold"/>
</dbReference>
<comment type="similarity">
    <text evidence="3">Belongs to the AB hydrolase superfamily. MhpC family.</text>
</comment>
<reference evidence="5 6" key="1">
    <citation type="submission" date="2016-03" db="EMBL/GenBank/DDBJ databases">
        <title>Genome Sequence and Comparative Pathogenic Determinants of Uropathogenic Escherichia coli O25b:H4, a Clinical Isolate from Saudi Arabia.</title>
        <authorList>
            <person name="Alyamani E.A.J."/>
            <person name="Khiyami M.A."/>
            <person name="Booq R.Y."/>
            <person name="Bahwerth F.S."/>
            <person name="Vaisvil B."/>
            <person name="Schmitt D.P."/>
            <person name="Kapatral V."/>
        </authorList>
    </citation>
    <scope>NUCLEOTIDE SEQUENCE [LARGE SCALE GENOMIC DNA]</scope>
    <source>
        <strain evidence="5 6">O25b:H4</strain>
    </source>
</reference>
<name>A0A192CJK5_ECO25</name>
<comment type="function">
    <text evidence="3">Catalyzes the cleavage of the C5-C6 bond of 2-hydroxy-6-oxononadienedioate and 2-hydroxy-6-oxononatrienedioate, a dienol ring fission product of the bacterial meta-cleavage pathway for degradation of phenylpropionic acid.</text>
</comment>
<dbReference type="InterPro" id="IPR000073">
    <property type="entry name" value="AB_hydrolase_1"/>
</dbReference>
<gene>
    <name evidence="3" type="primary">mhpC</name>
    <name evidence="5" type="ORF">WLH_04433</name>
</gene>
<dbReference type="GO" id="GO:0019380">
    <property type="term" value="P:3-phenylpropionate catabolic process"/>
    <property type="evidence" value="ECO:0007669"/>
    <property type="project" value="UniProtKB-UniRule"/>
</dbReference>
<evidence type="ECO:0000256" key="1">
    <source>
        <dbReference type="ARBA" id="ARBA00022797"/>
    </source>
</evidence>
<evidence type="ECO:0000256" key="3">
    <source>
        <dbReference type="HAMAP-Rule" id="MF_01654"/>
    </source>
</evidence>
<comment type="catalytic activity">
    <reaction evidence="3">
        <text>(2Z,4E,7E)-2-hydroxy-6-oxonona-2,4,7-trienedioate + H2O = (2Z)-2-hydroxypenta-2,4-dienoate + fumarate + H(+)</text>
        <dbReference type="Rhea" id="RHEA:34191"/>
        <dbReference type="ChEBI" id="CHEBI:15377"/>
        <dbReference type="ChEBI" id="CHEBI:15378"/>
        <dbReference type="ChEBI" id="CHEBI:29806"/>
        <dbReference type="ChEBI" id="CHEBI:66888"/>
        <dbReference type="ChEBI" id="CHEBI:67152"/>
        <dbReference type="EC" id="3.7.1.14"/>
    </reaction>
</comment>
<protein>
    <recommendedName>
        <fullName evidence="3">2-hydroxy-6-oxononadienedioate/2-hydroxy-6-oxononatrienedioate hydrolase</fullName>
        <ecNumber evidence="3">3.7.1.14</ecNumber>
    </recommendedName>
    <alternativeName>
        <fullName evidence="3">2-hydroxy-6-ketonona-2,4-diene-1,9-dioic acid 5,6-hydrolase</fullName>
    </alternativeName>
    <alternativeName>
        <fullName evidence="3">2-hydroxy-6-oxonona-2,4,7-triene-1,9-dioic acid 5,6-hydrolase</fullName>
    </alternativeName>
    <alternativeName>
        <fullName evidence="3">2-hydroxy-6-oxonona-2,4-diene-1,9-dioic acid 5,6-hydrolase</fullName>
    </alternativeName>
</protein>
<dbReference type="GO" id="GO:0018771">
    <property type="term" value="F:2-hydroxy-6-oxonona-2,4-dienedioate hydrolase activity"/>
    <property type="evidence" value="ECO:0007669"/>
    <property type="project" value="UniProtKB-UniRule"/>
</dbReference>
<dbReference type="GO" id="GO:0005737">
    <property type="term" value="C:cytoplasm"/>
    <property type="evidence" value="ECO:0007669"/>
    <property type="project" value="InterPro"/>
</dbReference>
<dbReference type="UniPathway" id="UPA00714"/>
<dbReference type="GO" id="GO:0042803">
    <property type="term" value="F:protein homodimerization activity"/>
    <property type="evidence" value="ECO:0007669"/>
    <property type="project" value="InterPro"/>
</dbReference>
<dbReference type="PANTHER" id="PTHR43689">
    <property type="entry name" value="HYDROLASE"/>
    <property type="match status" value="1"/>
</dbReference>
<evidence type="ECO:0000259" key="4">
    <source>
        <dbReference type="Pfam" id="PF00561"/>
    </source>
</evidence>
<feature type="domain" description="AB hydrolase-1" evidence="4">
    <location>
        <begin position="58"/>
        <end position="295"/>
    </location>
</feature>
<dbReference type="AlphaFoldDB" id="A0A192CJK5"/>
<keyword evidence="1 3" id="KW-0058">Aromatic hydrocarbons catabolism</keyword>
<accession>A0A192CJK5</accession>